<gene>
    <name evidence="4" type="ORF">HNR23_003864</name>
</gene>
<dbReference type="AlphaFoldDB" id="A0A7W9YKQ0"/>
<dbReference type="PANTHER" id="PTHR39430:SF1">
    <property type="entry name" value="PROTEASE"/>
    <property type="match status" value="1"/>
</dbReference>
<feature type="transmembrane region" description="Helical" evidence="2">
    <location>
        <begin position="159"/>
        <end position="176"/>
    </location>
</feature>
<organism evidence="4 5">
    <name type="scientific">Nocardiopsis mwathae</name>
    <dbReference type="NCBI Taxonomy" id="1472723"/>
    <lineage>
        <taxon>Bacteria</taxon>
        <taxon>Bacillati</taxon>
        <taxon>Actinomycetota</taxon>
        <taxon>Actinomycetes</taxon>
        <taxon>Streptosporangiales</taxon>
        <taxon>Nocardiopsidaceae</taxon>
        <taxon>Nocardiopsis</taxon>
    </lineage>
</organism>
<dbReference type="RefSeq" id="WP_184077424.1">
    <property type="nucleotide sequence ID" value="NZ_JACHDS010000001.1"/>
</dbReference>
<accession>A0A7W9YKQ0</accession>
<dbReference type="PANTHER" id="PTHR39430">
    <property type="entry name" value="MEMBRANE-ASSOCIATED PROTEASE-RELATED"/>
    <property type="match status" value="1"/>
</dbReference>
<evidence type="ECO:0000256" key="1">
    <source>
        <dbReference type="SAM" id="MobiDB-lite"/>
    </source>
</evidence>
<feature type="domain" description="CAAX prenyl protease 2/Lysostaphin resistance protein A-like" evidence="3">
    <location>
        <begin position="163"/>
        <end position="259"/>
    </location>
</feature>
<proteinExistence type="predicted"/>
<dbReference type="InterPro" id="IPR003675">
    <property type="entry name" value="Rce1/LyrA-like_dom"/>
</dbReference>
<feature type="region of interest" description="Disordered" evidence="1">
    <location>
        <begin position="1"/>
        <end position="36"/>
    </location>
</feature>
<evidence type="ECO:0000313" key="4">
    <source>
        <dbReference type="EMBL" id="MBB6173804.1"/>
    </source>
</evidence>
<feature type="transmembrane region" description="Helical" evidence="2">
    <location>
        <begin position="224"/>
        <end position="241"/>
    </location>
</feature>
<keyword evidence="2" id="KW-0812">Transmembrane</keyword>
<feature type="transmembrane region" description="Helical" evidence="2">
    <location>
        <begin position="77"/>
        <end position="100"/>
    </location>
</feature>
<reference evidence="4 5" key="1">
    <citation type="submission" date="2020-08" db="EMBL/GenBank/DDBJ databases">
        <title>Sequencing the genomes of 1000 actinobacteria strains.</title>
        <authorList>
            <person name="Klenk H.-P."/>
        </authorList>
    </citation>
    <scope>NUCLEOTIDE SEQUENCE [LARGE SCALE GENOMIC DNA]</scope>
    <source>
        <strain evidence="4 5">DSM 46659</strain>
    </source>
</reference>
<sequence length="318" mass="33694">MSERRAAPRPGAPSGAADGAGAHSGDPRLPEPPPPLSALSFGRPPDLVWRVAAVAVAATLLWPLVGWVVRTVTGPGYSLAGHALSAALVSLVAIPMVVLARRHLDRRPWSGLGLTPLREGWRHLLLGMAVWSVPAAVGTAVCVAFGWTRITLLTSVPEALLFIVVLAVLVLFYEALPEELVFRGYLQRNLMTAMRPGAAVLAQAVLFSLFGAVLWGVLGDEPIGLARFLVLLAVGIVLGCIRVVSGNTWACVGFHLSFQVAAQVLLATDAHGQFAVGDPLPLLLIAFAFLPCGLAVLLYQLAHPAPVNWRTPEPDREP</sequence>
<dbReference type="Proteomes" id="UP000546642">
    <property type="component" value="Unassembled WGS sequence"/>
</dbReference>
<feature type="transmembrane region" description="Helical" evidence="2">
    <location>
        <begin position="197"/>
        <end position="218"/>
    </location>
</feature>
<feature type="compositionally biased region" description="Low complexity" evidence="1">
    <location>
        <begin position="8"/>
        <end position="24"/>
    </location>
</feature>
<keyword evidence="2" id="KW-1133">Transmembrane helix</keyword>
<dbReference type="GO" id="GO:0004175">
    <property type="term" value="F:endopeptidase activity"/>
    <property type="evidence" value="ECO:0007669"/>
    <property type="project" value="UniProtKB-ARBA"/>
</dbReference>
<protein>
    <recommendedName>
        <fullName evidence="3">CAAX prenyl protease 2/Lysostaphin resistance protein A-like domain-containing protein</fullName>
    </recommendedName>
</protein>
<feature type="transmembrane region" description="Helical" evidence="2">
    <location>
        <begin position="280"/>
        <end position="302"/>
    </location>
</feature>
<keyword evidence="5" id="KW-1185">Reference proteome</keyword>
<evidence type="ECO:0000313" key="5">
    <source>
        <dbReference type="Proteomes" id="UP000546642"/>
    </source>
</evidence>
<feature type="transmembrane region" description="Helical" evidence="2">
    <location>
        <begin position="47"/>
        <end position="65"/>
    </location>
</feature>
<evidence type="ECO:0000256" key="2">
    <source>
        <dbReference type="SAM" id="Phobius"/>
    </source>
</evidence>
<dbReference type="EMBL" id="JACHDS010000001">
    <property type="protein sequence ID" value="MBB6173804.1"/>
    <property type="molecule type" value="Genomic_DNA"/>
</dbReference>
<keyword evidence="2" id="KW-0472">Membrane</keyword>
<dbReference type="Pfam" id="PF02517">
    <property type="entry name" value="Rce1-like"/>
    <property type="match status" value="1"/>
</dbReference>
<dbReference type="GO" id="GO:0080120">
    <property type="term" value="P:CAAX-box protein maturation"/>
    <property type="evidence" value="ECO:0007669"/>
    <property type="project" value="UniProtKB-ARBA"/>
</dbReference>
<evidence type="ECO:0000259" key="3">
    <source>
        <dbReference type="Pfam" id="PF02517"/>
    </source>
</evidence>
<name>A0A7W9YKQ0_9ACTN</name>
<comment type="caution">
    <text evidence="4">The sequence shown here is derived from an EMBL/GenBank/DDBJ whole genome shotgun (WGS) entry which is preliminary data.</text>
</comment>
<feature type="transmembrane region" description="Helical" evidence="2">
    <location>
        <begin position="121"/>
        <end position="147"/>
    </location>
</feature>